<accession>A0ABT0A1Y8</accession>
<name>A0ABT0A1Y8_9GAMM</name>
<dbReference type="Gene3D" id="3.40.50.300">
    <property type="entry name" value="P-loop containing nucleotide triphosphate hydrolases"/>
    <property type="match status" value="1"/>
</dbReference>
<dbReference type="RefSeq" id="WP_243319182.1">
    <property type="nucleotide sequence ID" value="NZ_JALGCL010000001.1"/>
</dbReference>
<reference evidence="1 2" key="1">
    <citation type="submission" date="2022-03" db="EMBL/GenBank/DDBJ databases">
        <title>Luteimonas soily sp. nov., a novel bacterium isolated from the soil.</title>
        <authorList>
            <person name="Zhang X."/>
        </authorList>
    </citation>
    <scope>NUCLEOTIDE SEQUENCE [LARGE SCALE GENOMIC DNA]</scope>
    <source>
        <strain evidence="1 2">50</strain>
    </source>
</reference>
<keyword evidence="2" id="KW-1185">Reference proteome</keyword>
<dbReference type="Proteomes" id="UP001165423">
    <property type="component" value="Unassembled WGS sequence"/>
</dbReference>
<comment type="caution">
    <text evidence="1">The sequence shown here is derived from an EMBL/GenBank/DDBJ whole genome shotgun (WGS) entry which is preliminary data.</text>
</comment>
<dbReference type="EMBL" id="JALGCL010000001">
    <property type="protein sequence ID" value="MCJ0824976.1"/>
    <property type="molecule type" value="Genomic_DNA"/>
</dbReference>
<evidence type="ECO:0000313" key="2">
    <source>
        <dbReference type="Proteomes" id="UP001165423"/>
    </source>
</evidence>
<evidence type="ECO:0000313" key="1">
    <source>
        <dbReference type="EMBL" id="MCJ0824976.1"/>
    </source>
</evidence>
<protein>
    <submittedName>
        <fullName evidence="1">Phage terminase large subunit</fullName>
    </submittedName>
</protein>
<dbReference type="SUPFAM" id="SSF52540">
    <property type="entry name" value="P-loop containing nucleoside triphosphate hydrolases"/>
    <property type="match status" value="1"/>
</dbReference>
<dbReference type="InterPro" id="IPR027417">
    <property type="entry name" value="P-loop_NTPase"/>
</dbReference>
<proteinExistence type="predicted"/>
<sequence>MSDGIELNAFQERALLVPESIDLALTGGRGGGKSYLMALLALRHIEQYGKRARVLYIRRTYKGLEDFVLTTQDLFAKVYGPAARYNGAEHVWKLPSGGILELGQLESQADYAKYQGRSFTLLMADECGQYQDASLLDMLRSNLRGPKDLPIRTVYAANPGGVGHMWIARRFVFTKAAPWTPFTDEKSKRLCVNAPSTFAANQFLDVEMYREQLGAACADDPELLRAWVDGDWSVARGAYFADCLDEDRVATNLWPEIPRGWWTWLAHDFGSAAPSVTYVLAESPGGEGPDSKFYPRGSIVAVDELATNRSDDRLNEGIGWTVPVLSDAIKEMCERWKIDPEGVADDACFARSGHSVGSIADEFQRAGVHFVPAQKGDRVQGWQRMRRMLADAGKLDRPGLYVSRTCRYFWLTAPYAGRDLKRPEDVDSSGADHALDAMRYGTQRVAWATVADVRIERPT</sequence>
<dbReference type="Gene3D" id="3.30.420.280">
    <property type="match status" value="1"/>
</dbReference>
<dbReference type="Pfam" id="PF03237">
    <property type="entry name" value="Terminase_6N"/>
    <property type="match status" value="1"/>
</dbReference>
<gene>
    <name evidence="1" type="ORF">MQC88_03205</name>
</gene>
<organism evidence="1 2">
    <name type="scientific">Cognatiluteimonas sedimenti</name>
    <dbReference type="NCBI Taxonomy" id="2927791"/>
    <lineage>
        <taxon>Bacteria</taxon>
        <taxon>Pseudomonadati</taxon>
        <taxon>Pseudomonadota</taxon>
        <taxon>Gammaproteobacteria</taxon>
        <taxon>Lysobacterales</taxon>
        <taxon>Lysobacteraceae</taxon>
        <taxon>Cognatiluteimonas</taxon>
    </lineage>
</organism>